<accession>A0A0C5W243</accession>
<keyword evidence="2" id="KW-1185">Reference proteome</keyword>
<proteinExistence type="predicted"/>
<gene>
    <name evidence="1" type="ORF">H744_1c0431</name>
</gene>
<dbReference type="PATRIC" id="fig|658445.3.peg.469"/>
<dbReference type="AlphaFoldDB" id="A0A0C5W243"/>
<dbReference type="HOGENOM" id="CLU_2975331_0_0_6"/>
<dbReference type="KEGG" id="pgb:H744_1c0431"/>
<organism evidence="1 2">
    <name type="scientific">Photobacterium gaetbulicola Gung47</name>
    <dbReference type="NCBI Taxonomy" id="658445"/>
    <lineage>
        <taxon>Bacteria</taxon>
        <taxon>Pseudomonadati</taxon>
        <taxon>Pseudomonadota</taxon>
        <taxon>Gammaproteobacteria</taxon>
        <taxon>Vibrionales</taxon>
        <taxon>Vibrionaceae</taxon>
        <taxon>Photobacterium</taxon>
    </lineage>
</organism>
<protein>
    <submittedName>
        <fullName evidence="1">Uncharacterized protein</fullName>
    </submittedName>
</protein>
<evidence type="ECO:0000313" key="2">
    <source>
        <dbReference type="Proteomes" id="UP000032303"/>
    </source>
</evidence>
<dbReference type="Proteomes" id="UP000032303">
    <property type="component" value="Chromosome 1"/>
</dbReference>
<dbReference type="EMBL" id="CP005973">
    <property type="protein sequence ID" value="AJR05456.1"/>
    <property type="molecule type" value="Genomic_DNA"/>
</dbReference>
<reference evidence="1 2" key="1">
    <citation type="submission" date="2013-05" db="EMBL/GenBank/DDBJ databases">
        <title>Complete genome sequence of the lipase-producing bacterium Photobacterium gaetbulicola Gung47.</title>
        <authorList>
            <person name="Kim Y.-O."/>
        </authorList>
    </citation>
    <scope>NUCLEOTIDE SEQUENCE [LARGE SCALE GENOMIC DNA]</scope>
    <source>
        <strain evidence="1 2">Gung47</strain>
    </source>
</reference>
<name>A0A0C5W243_9GAMM</name>
<sequence>MLIVWACTVGGANNAERRTTKDDAIAIFFINYSPNPMWYFFNQDNSSVVYFYETLMII</sequence>
<evidence type="ECO:0000313" key="1">
    <source>
        <dbReference type="EMBL" id="AJR05456.1"/>
    </source>
</evidence>